<comment type="caution">
    <text evidence="1">The sequence shown here is derived from an EMBL/GenBank/DDBJ whole genome shotgun (WGS) entry which is preliminary data.</text>
</comment>
<evidence type="ECO:0000313" key="2">
    <source>
        <dbReference type="Proteomes" id="UP000266721"/>
    </source>
</evidence>
<dbReference type="InterPro" id="IPR011009">
    <property type="entry name" value="Kinase-like_dom_sf"/>
</dbReference>
<keyword evidence="2" id="KW-1185">Reference proteome</keyword>
<reference evidence="1 2" key="1">
    <citation type="journal article" date="2016" name="PLoS ONE">
        <title>A First Insight into the Genome of the Filter-Feeder Mussel Mytilus galloprovincialis.</title>
        <authorList>
            <person name="Murgarella M."/>
            <person name="Puiu D."/>
            <person name="Novoa B."/>
            <person name="Figueras A."/>
            <person name="Posada D."/>
            <person name="Canchaya C."/>
        </authorList>
    </citation>
    <scope>NUCLEOTIDE SEQUENCE [LARGE SCALE GENOMIC DNA]</scope>
    <source>
        <tissue evidence="1">Muscle</tissue>
    </source>
</reference>
<organism evidence="1 2">
    <name type="scientific">Mytilus galloprovincialis</name>
    <name type="common">Mediterranean mussel</name>
    <dbReference type="NCBI Taxonomy" id="29158"/>
    <lineage>
        <taxon>Eukaryota</taxon>
        <taxon>Metazoa</taxon>
        <taxon>Spiralia</taxon>
        <taxon>Lophotrochozoa</taxon>
        <taxon>Mollusca</taxon>
        <taxon>Bivalvia</taxon>
        <taxon>Autobranchia</taxon>
        <taxon>Pteriomorphia</taxon>
        <taxon>Mytilida</taxon>
        <taxon>Mytiloidea</taxon>
        <taxon>Mytilidae</taxon>
        <taxon>Mytilinae</taxon>
        <taxon>Mytilus</taxon>
    </lineage>
</organism>
<dbReference type="SMR" id="A0A3L5TUQ0"/>
<evidence type="ECO:0008006" key="3">
    <source>
        <dbReference type="Google" id="ProtNLM"/>
    </source>
</evidence>
<gene>
    <name evidence="1" type="ORF">AM593_01015</name>
</gene>
<feature type="non-terminal residue" evidence="1">
    <location>
        <position position="1"/>
    </location>
</feature>
<sequence>LPSLFEQLKHNNTQDRDVIRKSYFNIRKSQRRILNVLQITKADIKAPDQPIIQAKHNFIAVNEPVTVDFVQSLPHLDKQTCTEILQLLDTPSREERRNMPGNYQLILKYKLHKSTNLLELAFKHFCGDPDEKGYEYLKIVQKIVKFIDEMHKRNWILRDLCADNIFVLDANQEITMPRLGRMLWFDSNGVLDDCIIDEVKEDRRR</sequence>
<accession>A0A3L5TUQ0</accession>
<proteinExistence type="predicted"/>
<dbReference type="SUPFAM" id="SSF56112">
    <property type="entry name" value="Protein kinase-like (PK-like)"/>
    <property type="match status" value="1"/>
</dbReference>
<dbReference type="EMBL" id="KV582056">
    <property type="protein sequence ID" value="OPL33649.1"/>
    <property type="molecule type" value="Genomic_DNA"/>
</dbReference>
<dbReference type="AlphaFoldDB" id="A0A3L5TUQ0"/>
<protein>
    <recommendedName>
        <fullName evidence="3">Protein kinase domain-containing protein</fullName>
    </recommendedName>
</protein>
<feature type="non-terminal residue" evidence="1">
    <location>
        <position position="205"/>
    </location>
</feature>
<dbReference type="Proteomes" id="UP000266721">
    <property type="component" value="Unassembled WGS sequence"/>
</dbReference>
<evidence type="ECO:0000313" key="1">
    <source>
        <dbReference type="EMBL" id="OPL33649.1"/>
    </source>
</evidence>
<name>A0A3L5TUQ0_MYTGA</name>